<organism evidence="1 2">
    <name type="scientific">Duganella fentianensis</name>
    <dbReference type="NCBI Taxonomy" id="2692177"/>
    <lineage>
        <taxon>Bacteria</taxon>
        <taxon>Pseudomonadati</taxon>
        <taxon>Pseudomonadota</taxon>
        <taxon>Betaproteobacteria</taxon>
        <taxon>Burkholderiales</taxon>
        <taxon>Oxalobacteraceae</taxon>
        <taxon>Telluria group</taxon>
        <taxon>Duganella</taxon>
    </lineage>
</organism>
<comment type="caution">
    <text evidence="1">The sequence shown here is derived from an EMBL/GenBank/DDBJ whole genome shotgun (WGS) entry which is preliminary data.</text>
</comment>
<proteinExistence type="predicted"/>
<name>A0A845HV55_9BURK</name>
<sequence length="333" mass="35633">MTWAAGTLAHAEDSTAPAVAPLFEQPGVLTPRGQIIVEPSAQFGYSSSNRVVLVGYTIIPALLIGLVDVREVKRNTVTGALTLRYGLGRRAEVELKLPYVYRSDSTVSRELFTGTGVDKVFETSGKGVGDAELAARYQLNQGGNDSPYYVAGLRFKSRTGRDPFSVVTDCTRRCVGSDATGTGLPLDLPTGSGFYAIQPSLTWLYASDPAILFGGVSYLYNFKRHNVNRRVLAGETEPLGTVAPGGVFGFNFGLGLALNDKALISFGYDHSSIARTRQNGLPVPGSVRTQLGTLLMGLSYRLSAKRSINVAIGAGLTRDTPDVQLSVRMPISF</sequence>
<keyword evidence="1" id="KW-0808">Transferase</keyword>
<dbReference type="Proteomes" id="UP000444316">
    <property type="component" value="Unassembled WGS sequence"/>
</dbReference>
<reference evidence="1" key="1">
    <citation type="submission" date="2019-12" db="EMBL/GenBank/DDBJ databases">
        <title>Novel species isolated from a subtropical stream in China.</title>
        <authorList>
            <person name="Lu H."/>
        </authorList>
    </citation>
    <scope>NUCLEOTIDE SEQUENCE [LARGE SCALE GENOMIC DNA]</scope>
    <source>
        <strain evidence="1">FT93W</strain>
    </source>
</reference>
<accession>A0A845HV55</accession>
<dbReference type="EMBL" id="WWCL01000001">
    <property type="protein sequence ID" value="MYN44909.1"/>
    <property type="molecule type" value="Genomic_DNA"/>
</dbReference>
<keyword evidence="1" id="KW-0418">Kinase</keyword>
<evidence type="ECO:0000313" key="1">
    <source>
        <dbReference type="EMBL" id="MYN44909.1"/>
    </source>
</evidence>
<protein>
    <submittedName>
        <fullName evidence="1">Acetate kinase</fullName>
    </submittedName>
</protein>
<dbReference type="GO" id="GO:0016301">
    <property type="term" value="F:kinase activity"/>
    <property type="evidence" value="ECO:0007669"/>
    <property type="project" value="UniProtKB-KW"/>
</dbReference>
<gene>
    <name evidence="1" type="ORF">GTP23_07485</name>
</gene>
<dbReference type="AlphaFoldDB" id="A0A845HV55"/>
<keyword evidence="2" id="KW-1185">Reference proteome</keyword>
<evidence type="ECO:0000313" key="2">
    <source>
        <dbReference type="Proteomes" id="UP000444316"/>
    </source>
</evidence>